<dbReference type="InterPro" id="IPR046937">
    <property type="entry name" value="CAB1-4_N_A-dom"/>
</dbReference>
<keyword evidence="6" id="KW-1003">Cell membrane</keyword>
<dbReference type="EMBL" id="SCEB01214540">
    <property type="protein sequence ID" value="RXM34751.1"/>
    <property type="molecule type" value="Genomic_DNA"/>
</dbReference>
<comment type="function">
    <text evidence="20">Regulatory subunit of L-type calcium channels. Regulates the activity of L-type calcium channels that contain CACNA1A as pore-forming subunit. Regulates the activity of L-type calcium channels that contain CACNA1C as pore-forming subunit and increases the presence of the channel complex at the cell membrane. Required for functional expression L-type calcium channels that contain CACNA1D as pore-forming subunit. Regulates the activity of L-type calcium channels that contain CACNA1B as pore-forming subunit.</text>
</comment>
<dbReference type="GO" id="GO:0005891">
    <property type="term" value="C:voltage-gated calcium channel complex"/>
    <property type="evidence" value="ECO:0007669"/>
    <property type="project" value="InterPro"/>
</dbReference>
<feature type="compositionally biased region" description="Polar residues" evidence="23">
    <location>
        <begin position="151"/>
        <end position="173"/>
    </location>
</feature>
<evidence type="ECO:0000256" key="19">
    <source>
        <dbReference type="ARBA" id="ARBA00030525"/>
    </source>
</evidence>
<dbReference type="InterPro" id="IPR001452">
    <property type="entry name" value="SH3_domain"/>
</dbReference>
<evidence type="ECO:0000313" key="27">
    <source>
        <dbReference type="Proteomes" id="UP000289886"/>
    </source>
</evidence>
<keyword evidence="8" id="KW-0109">Calcium transport</keyword>
<feature type="compositionally biased region" description="Acidic residues" evidence="23">
    <location>
        <begin position="824"/>
        <end position="833"/>
    </location>
</feature>
<keyword evidence="14" id="KW-0851">Voltage-gated channel</keyword>
<dbReference type="Pfam" id="PF00625">
    <property type="entry name" value="Guanylate_kin"/>
    <property type="match status" value="1"/>
</dbReference>
<dbReference type="Gene3D" id="3.40.50.300">
    <property type="entry name" value="P-loop containing nucleotide triphosphate hydrolases"/>
    <property type="match status" value="2"/>
</dbReference>
<feature type="domain" description="SH3" evidence="24">
    <location>
        <begin position="345"/>
        <end position="414"/>
    </location>
</feature>
<dbReference type="Pfam" id="PF00412">
    <property type="entry name" value="LIM"/>
    <property type="match status" value="1"/>
</dbReference>
<evidence type="ECO:0000256" key="13">
    <source>
        <dbReference type="ARBA" id="ARBA00022837"/>
    </source>
</evidence>
<dbReference type="GO" id="GO:0042383">
    <property type="term" value="C:sarcolemma"/>
    <property type="evidence" value="ECO:0007669"/>
    <property type="project" value="UniProtKB-SubCell"/>
</dbReference>
<comment type="caution">
    <text evidence="26">The sequence shown here is derived from an EMBL/GenBank/DDBJ whole genome shotgun (WGS) entry which is preliminary data.</text>
</comment>
<feature type="region of interest" description="Disordered" evidence="23">
    <location>
        <begin position="423"/>
        <end position="455"/>
    </location>
</feature>
<evidence type="ECO:0000259" key="24">
    <source>
        <dbReference type="PROSITE" id="PS50002"/>
    </source>
</evidence>
<keyword evidence="17" id="KW-0472">Membrane</keyword>
<evidence type="ECO:0000256" key="20">
    <source>
        <dbReference type="ARBA" id="ARBA00045982"/>
    </source>
</evidence>
<evidence type="ECO:0000256" key="14">
    <source>
        <dbReference type="ARBA" id="ARBA00022882"/>
    </source>
</evidence>
<evidence type="ECO:0000256" key="7">
    <source>
        <dbReference type="ARBA" id="ARBA00022553"/>
    </source>
</evidence>
<keyword evidence="16" id="KW-0406">Ion transport</keyword>
<organism evidence="26 27">
    <name type="scientific">Acipenser ruthenus</name>
    <name type="common">Sterlet sturgeon</name>
    <dbReference type="NCBI Taxonomy" id="7906"/>
    <lineage>
        <taxon>Eukaryota</taxon>
        <taxon>Metazoa</taxon>
        <taxon>Chordata</taxon>
        <taxon>Craniata</taxon>
        <taxon>Vertebrata</taxon>
        <taxon>Euteleostomi</taxon>
        <taxon>Actinopterygii</taxon>
        <taxon>Chondrostei</taxon>
        <taxon>Acipenseriformes</taxon>
        <taxon>Acipenseridae</taxon>
        <taxon>Acipenser</taxon>
    </lineage>
</organism>
<comment type="subcellular location">
    <subcellularLocation>
        <location evidence="1">Cell membrane</location>
        <location evidence="1">Sarcolemma</location>
        <topology evidence="1">Peripheral membrane protein</topology>
        <orientation evidence="1">Cytoplasmic side</orientation>
    </subcellularLocation>
</comment>
<evidence type="ECO:0000256" key="6">
    <source>
        <dbReference type="ARBA" id="ARBA00022475"/>
    </source>
</evidence>
<dbReference type="PANTHER" id="PTHR11824">
    <property type="entry name" value="VOLTAGE-DEPENDENT CALCIUM CHANNEL BETA SUBUNIT"/>
    <property type="match status" value="1"/>
</dbReference>
<dbReference type="GO" id="GO:0005245">
    <property type="term" value="F:voltage-gated calcium channel activity"/>
    <property type="evidence" value="ECO:0007669"/>
    <property type="project" value="InterPro"/>
</dbReference>
<feature type="domain" description="SH3" evidence="24">
    <location>
        <begin position="191"/>
        <end position="252"/>
    </location>
</feature>
<evidence type="ECO:0000256" key="12">
    <source>
        <dbReference type="ARBA" id="ARBA00022833"/>
    </source>
</evidence>
<comment type="similarity">
    <text evidence="2">Belongs to the calcium channel beta subunit family.</text>
</comment>
<feature type="compositionally biased region" description="Polar residues" evidence="23">
    <location>
        <begin position="484"/>
        <end position="494"/>
    </location>
</feature>
<dbReference type="FunFam" id="2.10.110.10:FF:000087">
    <property type="entry name" value="LIM zinc-binding domain-containing Nebulette"/>
    <property type="match status" value="1"/>
</dbReference>
<keyword evidence="9" id="KW-0107">Calcium channel</keyword>
<feature type="region of interest" description="Disordered" evidence="23">
    <location>
        <begin position="815"/>
        <end position="834"/>
    </location>
</feature>
<keyword evidence="13" id="KW-0106">Calcium</keyword>
<evidence type="ECO:0000256" key="16">
    <source>
        <dbReference type="ARBA" id="ARBA00023065"/>
    </source>
</evidence>
<dbReference type="CDD" id="cd11789">
    <property type="entry name" value="SH3_Nebulin_family_C"/>
    <property type="match status" value="1"/>
</dbReference>
<feature type="region of interest" description="Disordered" evidence="23">
    <location>
        <begin position="90"/>
        <end position="189"/>
    </location>
</feature>
<dbReference type="InterPro" id="IPR008145">
    <property type="entry name" value="GK/Ca_channel_bsu"/>
</dbReference>
<feature type="region of interest" description="Disordered" evidence="23">
    <location>
        <begin position="475"/>
        <end position="494"/>
    </location>
</feature>
<dbReference type="InterPro" id="IPR001781">
    <property type="entry name" value="Znf_LIM"/>
</dbReference>
<dbReference type="Pfam" id="PF00880">
    <property type="entry name" value="Nebulin"/>
    <property type="match status" value="2"/>
</dbReference>
<feature type="region of interest" description="Disordered" evidence="23">
    <location>
        <begin position="756"/>
        <end position="787"/>
    </location>
</feature>
<dbReference type="SUPFAM" id="SSF52540">
    <property type="entry name" value="P-loop containing nucleoside triphosphate hydrolases"/>
    <property type="match status" value="1"/>
</dbReference>
<evidence type="ECO:0000313" key="26">
    <source>
        <dbReference type="EMBL" id="RXM34751.1"/>
    </source>
</evidence>
<dbReference type="GO" id="GO:0005737">
    <property type="term" value="C:cytoplasm"/>
    <property type="evidence" value="ECO:0007669"/>
    <property type="project" value="UniProtKB-ARBA"/>
</dbReference>
<feature type="compositionally biased region" description="Basic and acidic residues" evidence="23">
    <location>
        <begin position="115"/>
        <end position="124"/>
    </location>
</feature>
<reference evidence="26 27" key="1">
    <citation type="submission" date="2019-01" db="EMBL/GenBank/DDBJ databases">
        <title>Draft Genome and Complete Hox-Cluster Characterization of the Sterlet Sturgeon (Acipenser ruthenus).</title>
        <authorList>
            <person name="Wei Q."/>
        </authorList>
    </citation>
    <scope>NUCLEOTIDE SEQUENCE [LARGE SCALE GENOMIC DNA]</scope>
    <source>
        <strain evidence="26">WHYD16114868_AA</strain>
        <tissue evidence="26">Blood</tissue>
    </source>
</reference>
<dbReference type="Pfam" id="PF14604">
    <property type="entry name" value="SH3_9"/>
    <property type="match status" value="1"/>
</dbReference>
<keyword evidence="12 21" id="KW-0862">Zinc</keyword>
<keyword evidence="11" id="KW-0677">Repeat</keyword>
<keyword evidence="10 21" id="KW-0479">Metal-binding</keyword>
<proteinExistence type="inferred from homology"/>
<evidence type="ECO:0000256" key="22">
    <source>
        <dbReference type="PROSITE-ProRule" id="PRU00192"/>
    </source>
</evidence>
<evidence type="ECO:0000256" key="23">
    <source>
        <dbReference type="SAM" id="MobiDB-lite"/>
    </source>
</evidence>
<protein>
    <recommendedName>
        <fullName evidence="3">Voltage-dependent L-type calcium channel subunit beta-1</fullName>
    </recommendedName>
    <alternativeName>
        <fullName evidence="19">Calcium channel voltage-dependent subunit beta 1</fullName>
    </alternativeName>
</protein>
<keyword evidence="7" id="KW-0597">Phosphoprotein</keyword>
<dbReference type="Gene3D" id="2.30.30.40">
    <property type="entry name" value="SH3 Domains"/>
    <property type="match status" value="2"/>
</dbReference>
<evidence type="ECO:0000256" key="4">
    <source>
        <dbReference type="ARBA" id="ARBA00022443"/>
    </source>
</evidence>
<gene>
    <name evidence="26" type="ORF">EOD39_4528</name>
</gene>
<dbReference type="InterPro" id="IPR036028">
    <property type="entry name" value="SH3-like_dom_sf"/>
</dbReference>
<dbReference type="SMART" id="SM00072">
    <property type="entry name" value="GuKc"/>
    <property type="match status" value="1"/>
</dbReference>
<evidence type="ECO:0000256" key="11">
    <source>
        <dbReference type="ARBA" id="ARBA00022737"/>
    </source>
</evidence>
<feature type="domain" description="LIM zinc-binding" evidence="25">
    <location>
        <begin position="1"/>
        <end position="57"/>
    </location>
</feature>
<evidence type="ECO:0000256" key="15">
    <source>
        <dbReference type="ARBA" id="ARBA00023038"/>
    </source>
</evidence>
<keyword evidence="18" id="KW-0407">Ion channel</keyword>
<dbReference type="PROSITE" id="PS50023">
    <property type="entry name" value="LIM_DOMAIN_2"/>
    <property type="match status" value="1"/>
</dbReference>
<evidence type="ECO:0000256" key="3">
    <source>
        <dbReference type="ARBA" id="ARBA00019007"/>
    </source>
</evidence>
<dbReference type="PROSITE" id="PS50002">
    <property type="entry name" value="SH3"/>
    <property type="match status" value="2"/>
</dbReference>
<evidence type="ECO:0000256" key="17">
    <source>
        <dbReference type="ARBA" id="ARBA00023136"/>
    </source>
</evidence>
<dbReference type="AlphaFoldDB" id="A0A444UHW9"/>
<dbReference type="GO" id="GO:0046872">
    <property type="term" value="F:metal ion binding"/>
    <property type="evidence" value="ECO:0007669"/>
    <property type="project" value="UniProtKB-KW"/>
</dbReference>
<keyword evidence="4 22" id="KW-0728">SH3 domain</keyword>
<evidence type="ECO:0000256" key="9">
    <source>
        <dbReference type="ARBA" id="ARBA00022673"/>
    </source>
</evidence>
<dbReference type="Pfam" id="PF12052">
    <property type="entry name" value="VGCC_beta4Aa_N"/>
    <property type="match status" value="1"/>
</dbReference>
<dbReference type="Gene3D" id="2.10.110.10">
    <property type="entry name" value="Cysteine Rich Protein"/>
    <property type="match status" value="1"/>
</dbReference>
<evidence type="ECO:0000256" key="10">
    <source>
        <dbReference type="ARBA" id="ARBA00022723"/>
    </source>
</evidence>
<dbReference type="InterPro" id="IPR027417">
    <property type="entry name" value="P-loop_NTPase"/>
</dbReference>
<dbReference type="SMART" id="SM00326">
    <property type="entry name" value="SH3"/>
    <property type="match status" value="2"/>
</dbReference>
<feature type="compositionally biased region" description="Low complexity" evidence="23">
    <location>
        <begin position="423"/>
        <end position="438"/>
    </location>
</feature>
<dbReference type="Proteomes" id="UP000289886">
    <property type="component" value="Unassembled WGS sequence"/>
</dbReference>
<keyword evidence="15 21" id="KW-0440">LIM domain</keyword>
<name>A0A444UHW9_ACIRT</name>
<dbReference type="PROSITE" id="PS51216">
    <property type="entry name" value="NEBULIN"/>
    <property type="match status" value="2"/>
</dbReference>
<dbReference type="SUPFAM" id="SSF50044">
    <property type="entry name" value="SH3-domain"/>
    <property type="match status" value="2"/>
</dbReference>
<evidence type="ECO:0000256" key="1">
    <source>
        <dbReference type="ARBA" id="ARBA00004278"/>
    </source>
</evidence>
<evidence type="ECO:0000256" key="5">
    <source>
        <dbReference type="ARBA" id="ARBA00022448"/>
    </source>
</evidence>
<evidence type="ECO:0000256" key="8">
    <source>
        <dbReference type="ARBA" id="ARBA00022568"/>
    </source>
</evidence>
<dbReference type="InterPro" id="IPR000584">
    <property type="entry name" value="VDCC_L_bsu"/>
</dbReference>
<dbReference type="FunFam" id="2.30.30.40:FF:000007">
    <property type="entry name" value="nebulin isoform X1"/>
    <property type="match status" value="1"/>
</dbReference>
<dbReference type="InterPro" id="IPR000900">
    <property type="entry name" value="Nebulin_repeat"/>
</dbReference>
<evidence type="ECO:0000256" key="2">
    <source>
        <dbReference type="ARBA" id="ARBA00010836"/>
    </source>
</evidence>
<dbReference type="PRINTS" id="PR01627">
    <property type="entry name" value="LCACHANNELB1"/>
</dbReference>
<dbReference type="SMART" id="SM00227">
    <property type="entry name" value="NEBU"/>
    <property type="match status" value="2"/>
</dbReference>
<feature type="compositionally biased region" description="Low complexity" evidence="23">
    <location>
        <begin position="174"/>
        <end position="189"/>
    </location>
</feature>
<sequence length="883" mass="99469">MDSRCDSDAGNLLPVWMYWHKACFHCEVCHMTLNMKNYKGYDKKPYCNAHYPKTSFTTVTDTPENLRLKQQSERQSQVRYKEEFEKNKGKGFSVVSDTPELQRMRKTQDQISNIKYHEDFEKSRMGGSLEGGEERRNSQDGAIFRRPSEPQHPSQPSTSAYQQSPKSYSFPQSAATPAPAPAAARAAAPPSGGVRYRAVYDYAAADEDEISFLDGDVILNVQVIDEGWMYGTVERTGDTGMLPANYIRCFVIKMLEISEWTERETPGFRVRWERPLSLGEERRRATEADRNSLAVPSPHSFHCEQRITGLAFEFTPSFSTEDREALRREAERQALAQLEKAKTKPVAFAVRTNVGYNSAPGDDVPVQGMGISFDAKDFLHIKEKYSNDWWIGRLVKEGCEVGFIPSPVKLENTRLLQEQRLRQNRISSSKSGGNSSSNLGDVATGTRRPTPPTMGHLELSNVTFDIDALDLDAEEPGTEPLVNQPKSSVSSVTSPQANAKRIPFFKKMEQVPPYDVVPSMRPIILVGPSLKGYEVTDMMQKALFDFLKHRFDGRISITRVTADISLAKRSVLNNPSKHTIIERSNTRSSLAEVQSEIERIFELARTLQLVALDADTINHPSQLAKTSLAPIVVYIKIASPKELFDIILDENQLEDACEHLSEYLEAFWKATHPPSSNPPIAAQATCVCLFVFSPITPNAAWCVCVLWFALALQGPYLVHGEQPGLRDGPLLNRTGLREYQPDLGKQQQQPSLCAVRPLGRGGSRGLSRQDTIDSETQGSHDSAYTEAGDSCMDIETDPYEVPEPYRSAQHRHLHLGQQQHQASWEDEEAEPDQENLNRAHLHSQQGRARERERCCQNTELQEPMMGRNRNEGVEEWGRDVYIR</sequence>
<accession>A0A444UHW9</accession>
<evidence type="ECO:0000259" key="25">
    <source>
        <dbReference type="PROSITE" id="PS50023"/>
    </source>
</evidence>
<evidence type="ECO:0000256" key="18">
    <source>
        <dbReference type="ARBA" id="ARBA00023303"/>
    </source>
</evidence>
<dbReference type="PRINTS" id="PR01626">
    <property type="entry name" value="LCACHANNELB"/>
</dbReference>
<keyword evidence="27" id="KW-1185">Reference proteome</keyword>
<evidence type="ECO:0000256" key="21">
    <source>
        <dbReference type="PROSITE-ProRule" id="PRU00125"/>
    </source>
</evidence>
<dbReference type="SMART" id="SM00132">
    <property type="entry name" value="LIM"/>
    <property type="match status" value="1"/>
</dbReference>
<keyword evidence="5" id="KW-0813">Transport</keyword>
<dbReference type="InterPro" id="IPR005443">
    <property type="entry name" value="VDCC_L_b1su"/>
</dbReference>